<keyword evidence="1" id="KW-1133">Transmembrane helix</keyword>
<feature type="transmembrane region" description="Helical" evidence="1">
    <location>
        <begin position="546"/>
        <end position="563"/>
    </location>
</feature>
<feature type="transmembrane region" description="Helical" evidence="1">
    <location>
        <begin position="570"/>
        <end position="593"/>
    </location>
</feature>
<evidence type="ECO:0000313" key="3">
    <source>
        <dbReference type="EMBL" id="RHZ86932.1"/>
    </source>
</evidence>
<organism evidence="3 4">
    <name type="scientific">Diversispora epigaea</name>
    <dbReference type="NCBI Taxonomy" id="1348612"/>
    <lineage>
        <taxon>Eukaryota</taxon>
        <taxon>Fungi</taxon>
        <taxon>Fungi incertae sedis</taxon>
        <taxon>Mucoromycota</taxon>
        <taxon>Glomeromycotina</taxon>
        <taxon>Glomeromycetes</taxon>
        <taxon>Diversisporales</taxon>
        <taxon>Diversisporaceae</taxon>
        <taxon>Diversispora</taxon>
    </lineage>
</organism>
<keyword evidence="1" id="KW-0812">Transmembrane</keyword>
<name>A0A397JI64_9GLOM</name>
<dbReference type="AlphaFoldDB" id="A0A397JI64"/>
<proteinExistence type="predicted"/>
<dbReference type="GO" id="GO:0043812">
    <property type="term" value="F:phosphatidylinositol-4-phosphate phosphatase activity"/>
    <property type="evidence" value="ECO:0007669"/>
    <property type="project" value="TreeGrafter"/>
</dbReference>
<protein>
    <recommendedName>
        <fullName evidence="2">SAC domain-containing protein</fullName>
    </recommendedName>
</protein>
<sequence>MVHESLRLYAANDSYTLVPYYLDPTIPAQTLVINRENGFFELGGASPEPTLPSYQSEPLTIYGVFGVIKLLSGEHLIVITGRERIGRLGRHDIFQADQFRVLPFAKNTLLLSKQQAIDEQYYLSLLESSLKSGTYYFSYTYDLTHTLQRQSQLGDPSSKPLWQRADDRFFWNRYVQSKLIDITINNPDQDLSDFILPVVFGFASINLTKINNRDITFCLISRRSRYRVGTRYFSRGIDAEGNVSNFNETEQIVLLDPPKDNYNINTSFEGKIKLSYVQTRGSIPVYWAQINDIKYTPKIQLMDHPNLNVAVRRHFDEQIKIYGKQILVNLINKKGFEYPVGAAYENVVKQLNDPRVVYYHFDFHHECRKMRWDRIQILLDSIEEELIQQGYFYAEESNTLNVRKFQESIVRTNCMDCLDRTNVVQSTLAKWMLSQQLREVGVLSNKEKIDEITSFMDLFRNVWADNANAVSFPYSGTGAQKTDFTRTGKRTKQGAVSDIHNSITRYVVNNFKDGLRQDAYDLLLGIYEVKPSISPFIETKLNYVKFIPQILLGCIAFLIFLNLMPKYDDFVYLIRFIMIITFFAIMFLVRFIFENGSEFVNWPRLVPRDYRYYRGPGAASYKVPKYTDSEYGEKIELQKIE</sequence>
<accession>A0A397JI64</accession>
<dbReference type="PROSITE" id="PS50275">
    <property type="entry name" value="SAC"/>
    <property type="match status" value="1"/>
</dbReference>
<reference evidence="3 4" key="1">
    <citation type="submission" date="2018-08" db="EMBL/GenBank/DDBJ databases">
        <title>Genome and evolution of the arbuscular mycorrhizal fungus Diversispora epigaea (formerly Glomus versiforme) and its bacterial endosymbionts.</title>
        <authorList>
            <person name="Sun X."/>
            <person name="Fei Z."/>
            <person name="Harrison M."/>
        </authorList>
    </citation>
    <scope>NUCLEOTIDE SEQUENCE [LARGE SCALE GENOMIC DNA]</scope>
    <source>
        <strain evidence="3 4">IT104</strain>
    </source>
</reference>
<gene>
    <name evidence="3" type="ORF">Glove_42g28</name>
</gene>
<feature type="domain" description="SAC" evidence="2">
    <location>
        <begin position="126"/>
        <end position="476"/>
    </location>
</feature>
<keyword evidence="1" id="KW-0472">Membrane</keyword>
<dbReference type="Pfam" id="PF02383">
    <property type="entry name" value="Syja_N"/>
    <property type="match status" value="1"/>
</dbReference>
<dbReference type="InterPro" id="IPR002013">
    <property type="entry name" value="SAC_dom"/>
</dbReference>
<dbReference type="Proteomes" id="UP000266861">
    <property type="component" value="Unassembled WGS sequence"/>
</dbReference>
<evidence type="ECO:0000256" key="1">
    <source>
        <dbReference type="SAM" id="Phobius"/>
    </source>
</evidence>
<dbReference type="PANTHER" id="PTHR45662:SF2">
    <property type="entry name" value="PHOSPHATIDYLINOSITOL-3-PHOSPHATASE SAC1"/>
    <property type="match status" value="1"/>
</dbReference>
<evidence type="ECO:0000313" key="4">
    <source>
        <dbReference type="Proteomes" id="UP000266861"/>
    </source>
</evidence>
<evidence type="ECO:0000259" key="2">
    <source>
        <dbReference type="PROSITE" id="PS50275"/>
    </source>
</evidence>
<dbReference type="PANTHER" id="PTHR45662">
    <property type="entry name" value="PHOSPHATIDYLINOSITIDE PHOSPHATASE SAC1"/>
    <property type="match status" value="1"/>
</dbReference>
<keyword evidence="4" id="KW-1185">Reference proteome</keyword>
<dbReference type="GO" id="GO:0005783">
    <property type="term" value="C:endoplasmic reticulum"/>
    <property type="evidence" value="ECO:0007669"/>
    <property type="project" value="TreeGrafter"/>
</dbReference>
<dbReference type="GO" id="GO:0046856">
    <property type="term" value="P:phosphatidylinositol dephosphorylation"/>
    <property type="evidence" value="ECO:0007669"/>
    <property type="project" value="TreeGrafter"/>
</dbReference>
<comment type="caution">
    <text evidence="3">The sequence shown here is derived from an EMBL/GenBank/DDBJ whole genome shotgun (WGS) entry which is preliminary data.</text>
</comment>
<dbReference type="STRING" id="1348612.A0A397JI64"/>
<dbReference type="OrthoDB" id="405996at2759"/>
<dbReference type="EMBL" id="PQFF01000040">
    <property type="protein sequence ID" value="RHZ86932.1"/>
    <property type="molecule type" value="Genomic_DNA"/>
</dbReference>